<dbReference type="AlphaFoldDB" id="K9ZX88"/>
<dbReference type="STRING" id="937777.Deipe_0684"/>
<keyword evidence="3" id="KW-1185">Reference proteome</keyword>
<dbReference type="InterPro" id="IPR011008">
    <property type="entry name" value="Dimeric_a/b-barrel"/>
</dbReference>
<gene>
    <name evidence="2" type="ordered locus">Deipe_0684</name>
</gene>
<dbReference type="RefSeq" id="WP_015234578.1">
    <property type="nucleotide sequence ID" value="NC_019793.1"/>
</dbReference>
<dbReference type="Pfam" id="PF03992">
    <property type="entry name" value="ABM"/>
    <property type="match status" value="1"/>
</dbReference>
<evidence type="ECO:0000259" key="1">
    <source>
        <dbReference type="Pfam" id="PF03992"/>
    </source>
</evidence>
<dbReference type="InterPro" id="IPR007138">
    <property type="entry name" value="ABM_dom"/>
</dbReference>
<dbReference type="EMBL" id="CP003382">
    <property type="protein sequence ID" value="AFZ66268.1"/>
    <property type="molecule type" value="Genomic_DNA"/>
</dbReference>
<name>K9ZX88_DEIPD</name>
<protein>
    <submittedName>
        <fullName evidence="2">Antibiotic biosynthesis monooxygenase</fullName>
    </submittedName>
</protein>
<dbReference type="SUPFAM" id="SSF54909">
    <property type="entry name" value="Dimeric alpha+beta barrel"/>
    <property type="match status" value="1"/>
</dbReference>
<sequence>MQRALEVVRYTVKPGSEQLSLQAWPGAEAALRKRFPGFVRCVRSRGDERQWLDVLEWRSLDDALRAASEASGIPEVAAWMACIEEVQSFEHRVIVHEG</sequence>
<dbReference type="KEGG" id="dpd:Deipe_0684"/>
<dbReference type="HOGENOM" id="CLU_2272763_0_0_0"/>
<dbReference type="GO" id="GO:0004497">
    <property type="term" value="F:monooxygenase activity"/>
    <property type="evidence" value="ECO:0007669"/>
    <property type="project" value="UniProtKB-KW"/>
</dbReference>
<keyword evidence="2" id="KW-0560">Oxidoreductase</keyword>
<evidence type="ECO:0000313" key="2">
    <source>
        <dbReference type="EMBL" id="AFZ66268.1"/>
    </source>
</evidence>
<dbReference type="PATRIC" id="fig|937777.3.peg.690"/>
<organism evidence="2 3">
    <name type="scientific">Deinococcus peraridilitoris (strain DSM 19664 / LMG 22246 / CIP 109416 / KR-200)</name>
    <dbReference type="NCBI Taxonomy" id="937777"/>
    <lineage>
        <taxon>Bacteria</taxon>
        <taxon>Thermotogati</taxon>
        <taxon>Deinococcota</taxon>
        <taxon>Deinococci</taxon>
        <taxon>Deinococcales</taxon>
        <taxon>Deinococcaceae</taxon>
        <taxon>Deinococcus</taxon>
    </lineage>
</organism>
<proteinExistence type="predicted"/>
<dbReference type="Proteomes" id="UP000010467">
    <property type="component" value="Chromosome"/>
</dbReference>
<keyword evidence="2" id="KW-0503">Monooxygenase</keyword>
<evidence type="ECO:0000313" key="3">
    <source>
        <dbReference type="Proteomes" id="UP000010467"/>
    </source>
</evidence>
<accession>K9ZX88</accession>
<reference evidence="3" key="1">
    <citation type="submission" date="2012-03" db="EMBL/GenBank/DDBJ databases">
        <title>Complete sequence of chromosome of Deinococcus peraridilitoris DSM 19664.</title>
        <authorList>
            <person name="Lucas S."/>
            <person name="Copeland A."/>
            <person name="Lapidus A."/>
            <person name="Glavina del Rio T."/>
            <person name="Dalin E."/>
            <person name="Tice H."/>
            <person name="Bruce D."/>
            <person name="Goodwin L."/>
            <person name="Pitluck S."/>
            <person name="Peters L."/>
            <person name="Mikhailova N."/>
            <person name="Lu M."/>
            <person name="Kyrpides N."/>
            <person name="Mavromatis K."/>
            <person name="Ivanova N."/>
            <person name="Brettin T."/>
            <person name="Detter J.C."/>
            <person name="Han C."/>
            <person name="Larimer F."/>
            <person name="Land M."/>
            <person name="Hauser L."/>
            <person name="Markowitz V."/>
            <person name="Cheng J.-F."/>
            <person name="Hugenholtz P."/>
            <person name="Woyke T."/>
            <person name="Wu D."/>
            <person name="Pukall R."/>
            <person name="Steenblock K."/>
            <person name="Brambilla E."/>
            <person name="Klenk H.-P."/>
            <person name="Eisen J.A."/>
        </authorList>
    </citation>
    <scope>NUCLEOTIDE SEQUENCE [LARGE SCALE GENOMIC DNA]</scope>
    <source>
        <strain evidence="3">DSM 19664 / LMG 22246 / CIP 109416 / KR-200</strain>
    </source>
</reference>
<feature type="domain" description="ABM" evidence="1">
    <location>
        <begin position="7"/>
        <end position="66"/>
    </location>
</feature>
<dbReference type="Gene3D" id="3.30.70.100">
    <property type="match status" value="1"/>
</dbReference>
<dbReference type="OrthoDB" id="255603at2"/>